<sequence length="60" mass="7016">MTSPWPAAAVFQEWVRLVLSRWSTLQLVVENEWGSRDSRLKTEQLVFDVLSWVNHSTSKL</sequence>
<evidence type="ECO:0000256" key="2">
    <source>
        <dbReference type="ARBA" id="ARBA00022552"/>
    </source>
</evidence>
<dbReference type="EMBL" id="PDCK01000039">
    <property type="protein sequence ID" value="PRQ55007.1"/>
    <property type="molecule type" value="Genomic_DNA"/>
</dbReference>
<dbReference type="Gramene" id="PRQ55007">
    <property type="protein sequence ID" value="PRQ55007"/>
    <property type="gene ID" value="RchiOBHm_Chr1g0319871"/>
</dbReference>
<dbReference type="PANTHER" id="PTHR21250">
    <property type="entry name" value="PRE-RRNA-PROCESSING PROTEIN TSR2 HOMOLOG"/>
    <property type="match status" value="1"/>
</dbReference>
<dbReference type="Pfam" id="PF10273">
    <property type="entry name" value="WGG"/>
    <property type="match status" value="1"/>
</dbReference>
<keyword evidence="3" id="KW-0732">Signal</keyword>
<comment type="similarity">
    <text evidence="1">Belongs to the TSR2 family.</text>
</comment>
<proteinExistence type="inferred from homology"/>
<comment type="caution">
    <text evidence="4">The sequence shown here is derived from an EMBL/GenBank/DDBJ whole genome shotgun (WGS) entry which is preliminary data.</text>
</comment>
<keyword evidence="5" id="KW-1185">Reference proteome</keyword>
<name>A0A2P6S8I6_ROSCH</name>
<protein>
    <submittedName>
        <fullName evidence="4">Putative pre-rRNA-processing protein TSR2</fullName>
    </submittedName>
</protein>
<dbReference type="InterPro" id="IPR019398">
    <property type="entry name" value="Pre-rRNA_process_TSR2"/>
</dbReference>
<dbReference type="AlphaFoldDB" id="A0A2P6S8I6"/>
<evidence type="ECO:0000256" key="1">
    <source>
        <dbReference type="ARBA" id="ARBA00006524"/>
    </source>
</evidence>
<dbReference type="STRING" id="74649.A0A2P6S8I6"/>
<reference evidence="4 5" key="1">
    <citation type="journal article" date="2018" name="Nat. Genet.">
        <title>The Rosa genome provides new insights in the design of modern roses.</title>
        <authorList>
            <person name="Bendahmane M."/>
        </authorList>
    </citation>
    <scope>NUCLEOTIDE SEQUENCE [LARGE SCALE GENOMIC DNA]</scope>
    <source>
        <strain evidence="5">cv. Old Blush</strain>
    </source>
</reference>
<organism evidence="4 5">
    <name type="scientific">Rosa chinensis</name>
    <name type="common">China rose</name>
    <dbReference type="NCBI Taxonomy" id="74649"/>
    <lineage>
        <taxon>Eukaryota</taxon>
        <taxon>Viridiplantae</taxon>
        <taxon>Streptophyta</taxon>
        <taxon>Embryophyta</taxon>
        <taxon>Tracheophyta</taxon>
        <taxon>Spermatophyta</taxon>
        <taxon>Magnoliopsida</taxon>
        <taxon>eudicotyledons</taxon>
        <taxon>Gunneridae</taxon>
        <taxon>Pentapetalae</taxon>
        <taxon>rosids</taxon>
        <taxon>fabids</taxon>
        <taxon>Rosales</taxon>
        <taxon>Rosaceae</taxon>
        <taxon>Rosoideae</taxon>
        <taxon>Rosoideae incertae sedis</taxon>
        <taxon>Rosa</taxon>
    </lineage>
</organism>
<evidence type="ECO:0000313" key="5">
    <source>
        <dbReference type="Proteomes" id="UP000238479"/>
    </source>
</evidence>
<keyword evidence="2" id="KW-0698">rRNA processing</keyword>
<dbReference type="GO" id="GO:0006364">
    <property type="term" value="P:rRNA processing"/>
    <property type="evidence" value="ECO:0007669"/>
    <property type="project" value="UniProtKB-KW"/>
</dbReference>
<evidence type="ECO:0000313" key="4">
    <source>
        <dbReference type="EMBL" id="PRQ55007.1"/>
    </source>
</evidence>
<evidence type="ECO:0000256" key="3">
    <source>
        <dbReference type="SAM" id="SignalP"/>
    </source>
</evidence>
<feature type="signal peptide" evidence="3">
    <location>
        <begin position="1"/>
        <end position="20"/>
    </location>
</feature>
<feature type="chain" id="PRO_5015195670" evidence="3">
    <location>
        <begin position="21"/>
        <end position="60"/>
    </location>
</feature>
<gene>
    <name evidence="4" type="ORF">RchiOBHm_Chr1g0319871</name>
</gene>
<dbReference type="Proteomes" id="UP000238479">
    <property type="component" value="Chromosome 1"/>
</dbReference>
<accession>A0A2P6S8I6</accession>